<organism evidence="11 12">
    <name type="scientific">Rhodococcus zopfii</name>
    <dbReference type="NCBI Taxonomy" id="43772"/>
    <lineage>
        <taxon>Bacteria</taxon>
        <taxon>Bacillati</taxon>
        <taxon>Actinomycetota</taxon>
        <taxon>Actinomycetes</taxon>
        <taxon>Mycobacteriales</taxon>
        <taxon>Nocardiaceae</taxon>
        <taxon>Rhodococcus</taxon>
    </lineage>
</organism>
<keyword evidence="2" id="KW-0285">Flavoprotein</keyword>
<accession>A0ABU3WVD0</accession>
<reference evidence="11 12" key="1">
    <citation type="submission" date="2019-10" db="EMBL/GenBank/DDBJ databases">
        <title>Draft Genome Assembly of Rhodococcus zopfii DSM44189.</title>
        <authorList>
            <person name="Sutton J.M."/>
            <person name="Akob D.M."/>
            <person name="Bushman T.J."/>
        </authorList>
    </citation>
    <scope>NUCLEOTIDE SEQUENCE [LARGE SCALE GENOMIC DNA]</scope>
    <source>
        <strain evidence="11 12">DSM 44189</strain>
    </source>
</reference>
<keyword evidence="5" id="KW-0560">Oxidoreductase</keyword>
<dbReference type="PRINTS" id="PR00409">
    <property type="entry name" value="PHDIOXRDTASE"/>
</dbReference>
<keyword evidence="8" id="KW-1133">Transmembrane helix</keyword>
<feature type="transmembrane region" description="Helical" evidence="8">
    <location>
        <begin position="96"/>
        <end position="115"/>
    </location>
</feature>
<gene>
    <name evidence="11" type="ORF">F8M49_25800</name>
</gene>
<dbReference type="InterPro" id="IPR017927">
    <property type="entry name" value="FAD-bd_FR_type"/>
</dbReference>
<evidence type="ECO:0000256" key="2">
    <source>
        <dbReference type="ARBA" id="ARBA00022630"/>
    </source>
</evidence>
<keyword evidence="8" id="KW-0472">Membrane</keyword>
<dbReference type="InterPro" id="IPR050415">
    <property type="entry name" value="MRET"/>
</dbReference>
<evidence type="ECO:0000313" key="12">
    <source>
        <dbReference type="Proteomes" id="UP001275440"/>
    </source>
</evidence>
<keyword evidence="7" id="KW-0411">Iron-sulfur</keyword>
<sequence length="468" mass="51390">MLLSTRVLRAVDNPVWLHEMHRWLGGTALIMTGLHLLSLVLDTWTRFSVTDLLVPLAADYRPWPTALGIMAFYLLLAVYGSSLLRTRLPRRWWKALHYGSYGAVVLVSFHAGWSGTDVGTWGYRLVAFVLLVSATVAALMRTLSGPGRPVTEAATPQPRAMPRSMTITAVHPLAADIVGLDLAPLDGTTLPVWQPGAHLTVHLPNGLQRRYSLCGDPAERTGYRVAVHRTPHSRGGSAWVHEHACPGTVVGVSGPDNHFCLEPAGDYLFLAGGIGITPIRTMIESLPAHRSWRLIYIGRSRKAMAFCDELERRWPEQVLVLARDETGTRPDLTRILTGTTATVYCCGPASMTEEVTTLVPAARLHIERFTAAPTTPAARPRPFEVVCARSGRHVRVAEHETLLHALEHAHVPVVASCREGVCGACAVQVITGHAEHLDQVPHTRERDEQNVMYPCVSRSRSPLLTLDL</sequence>
<dbReference type="PANTHER" id="PTHR47354">
    <property type="entry name" value="NADH OXIDOREDUCTASE HCR"/>
    <property type="match status" value="1"/>
</dbReference>
<evidence type="ECO:0000259" key="9">
    <source>
        <dbReference type="PROSITE" id="PS51085"/>
    </source>
</evidence>
<dbReference type="Gene3D" id="3.10.20.30">
    <property type="match status" value="1"/>
</dbReference>
<name>A0ABU3WVD0_9NOCA</name>
<dbReference type="Gene3D" id="2.40.30.10">
    <property type="entry name" value="Translation factors"/>
    <property type="match status" value="1"/>
</dbReference>
<comment type="cofactor">
    <cofactor evidence="1">
        <name>FAD</name>
        <dbReference type="ChEBI" id="CHEBI:57692"/>
    </cofactor>
</comment>
<dbReference type="SUPFAM" id="SSF52343">
    <property type="entry name" value="Ferredoxin reductase-like, C-terminal NADP-linked domain"/>
    <property type="match status" value="1"/>
</dbReference>
<dbReference type="Proteomes" id="UP001275440">
    <property type="component" value="Unassembled WGS sequence"/>
</dbReference>
<evidence type="ECO:0000256" key="4">
    <source>
        <dbReference type="ARBA" id="ARBA00022723"/>
    </source>
</evidence>
<dbReference type="InterPro" id="IPR006058">
    <property type="entry name" value="2Fe2S_fd_BS"/>
</dbReference>
<dbReference type="InterPro" id="IPR036010">
    <property type="entry name" value="2Fe-2S_ferredoxin-like_sf"/>
</dbReference>
<dbReference type="InterPro" id="IPR039261">
    <property type="entry name" value="FNR_nucleotide-bd"/>
</dbReference>
<evidence type="ECO:0000256" key="1">
    <source>
        <dbReference type="ARBA" id="ARBA00001974"/>
    </source>
</evidence>
<dbReference type="SUPFAM" id="SSF63380">
    <property type="entry name" value="Riboflavin synthase domain-like"/>
    <property type="match status" value="1"/>
</dbReference>
<dbReference type="InterPro" id="IPR017938">
    <property type="entry name" value="Riboflavin_synthase-like_b-brl"/>
</dbReference>
<dbReference type="PROSITE" id="PS00197">
    <property type="entry name" value="2FE2S_FER_1"/>
    <property type="match status" value="1"/>
</dbReference>
<keyword evidence="8" id="KW-0812">Transmembrane</keyword>
<dbReference type="InterPro" id="IPR012675">
    <property type="entry name" value="Beta-grasp_dom_sf"/>
</dbReference>
<evidence type="ECO:0000313" key="11">
    <source>
        <dbReference type="EMBL" id="MDV2477956.1"/>
    </source>
</evidence>
<keyword evidence="12" id="KW-1185">Reference proteome</keyword>
<dbReference type="PROSITE" id="PS51085">
    <property type="entry name" value="2FE2S_FER_2"/>
    <property type="match status" value="1"/>
</dbReference>
<keyword evidence="4" id="KW-0479">Metal-binding</keyword>
<keyword evidence="3" id="KW-0001">2Fe-2S</keyword>
<feature type="domain" description="FAD-binding FR-type" evidence="10">
    <location>
        <begin position="160"/>
        <end position="262"/>
    </location>
</feature>
<dbReference type="Gene3D" id="3.40.50.80">
    <property type="entry name" value="Nucleotide-binding domain of ferredoxin-NADP reductase (FNR) module"/>
    <property type="match status" value="1"/>
</dbReference>
<keyword evidence="6" id="KW-0408">Iron</keyword>
<evidence type="ECO:0000256" key="7">
    <source>
        <dbReference type="ARBA" id="ARBA00023014"/>
    </source>
</evidence>
<dbReference type="CDD" id="cd06185">
    <property type="entry name" value="PDR_like"/>
    <property type="match status" value="1"/>
</dbReference>
<proteinExistence type="predicted"/>
<evidence type="ECO:0000256" key="6">
    <source>
        <dbReference type="ARBA" id="ARBA00023004"/>
    </source>
</evidence>
<evidence type="ECO:0000256" key="5">
    <source>
        <dbReference type="ARBA" id="ARBA00023002"/>
    </source>
</evidence>
<feature type="transmembrane region" description="Helical" evidence="8">
    <location>
        <begin position="121"/>
        <end position="140"/>
    </location>
</feature>
<evidence type="ECO:0000259" key="10">
    <source>
        <dbReference type="PROSITE" id="PS51384"/>
    </source>
</evidence>
<evidence type="ECO:0000256" key="3">
    <source>
        <dbReference type="ARBA" id="ARBA00022714"/>
    </source>
</evidence>
<feature type="domain" description="2Fe-2S ferredoxin-type" evidence="9">
    <location>
        <begin position="383"/>
        <end position="468"/>
    </location>
</feature>
<dbReference type="CDD" id="cd00207">
    <property type="entry name" value="fer2"/>
    <property type="match status" value="1"/>
</dbReference>
<evidence type="ECO:0000256" key="8">
    <source>
        <dbReference type="SAM" id="Phobius"/>
    </source>
</evidence>
<feature type="transmembrane region" description="Helical" evidence="8">
    <location>
        <begin position="61"/>
        <end position="84"/>
    </location>
</feature>
<dbReference type="InterPro" id="IPR001041">
    <property type="entry name" value="2Fe-2S_ferredoxin-type"/>
</dbReference>
<dbReference type="SUPFAM" id="SSF54292">
    <property type="entry name" value="2Fe-2S ferredoxin-like"/>
    <property type="match status" value="1"/>
</dbReference>
<dbReference type="EMBL" id="WBMO01000005">
    <property type="protein sequence ID" value="MDV2477956.1"/>
    <property type="molecule type" value="Genomic_DNA"/>
</dbReference>
<dbReference type="Pfam" id="PF00111">
    <property type="entry name" value="Fer2"/>
    <property type="match status" value="1"/>
</dbReference>
<dbReference type="PROSITE" id="PS51384">
    <property type="entry name" value="FAD_FR"/>
    <property type="match status" value="1"/>
</dbReference>
<feature type="transmembrane region" description="Helical" evidence="8">
    <location>
        <begin position="21"/>
        <end position="41"/>
    </location>
</feature>
<protein>
    <submittedName>
        <fullName evidence="11">2Fe-2S iron-sulfur cluster binding domain-containing protein</fullName>
    </submittedName>
</protein>
<dbReference type="PANTHER" id="PTHR47354:SF1">
    <property type="entry name" value="CARNITINE MONOOXYGENASE REDUCTASE SUBUNIT"/>
    <property type="match status" value="1"/>
</dbReference>
<comment type="caution">
    <text evidence="11">The sequence shown here is derived from an EMBL/GenBank/DDBJ whole genome shotgun (WGS) entry which is preliminary data.</text>
</comment>